<dbReference type="Pfam" id="PF04610">
    <property type="entry name" value="TrbL"/>
    <property type="match status" value="1"/>
</dbReference>
<evidence type="ECO:0000256" key="4">
    <source>
        <dbReference type="ARBA" id="ARBA00022989"/>
    </source>
</evidence>
<feature type="transmembrane region" description="Helical" evidence="6">
    <location>
        <begin position="29"/>
        <end position="51"/>
    </location>
</feature>
<keyword evidence="8" id="KW-1185">Reference proteome</keyword>
<dbReference type="RefSeq" id="WP_090736543.1">
    <property type="nucleotide sequence ID" value="NZ_FOHO01000012.1"/>
</dbReference>
<organism evidence="7 8">
    <name type="scientific">Paracoccus homiensis</name>
    <dbReference type="NCBI Taxonomy" id="364199"/>
    <lineage>
        <taxon>Bacteria</taxon>
        <taxon>Pseudomonadati</taxon>
        <taxon>Pseudomonadota</taxon>
        <taxon>Alphaproteobacteria</taxon>
        <taxon>Rhodobacterales</taxon>
        <taxon>Paracoccaceae</taxon>
        <taxon>Paracoccus</taxon>
    </lineage>
</organism>
<dbReference type="Proteomes" id="UP000199180">
    <property type="component" value="Unassembled WGS sequence"/>
</dbReference>
<protein>
    <submittedName>
        <fullName evidence="7">TrbL/VirB6 plasmid conjugal transfer protein</fullName>
    </submittedName>
</protein>
<evidence type="ECO:0000256" key="5">
    <source>
        <dbReference type="ARBA" id="ARBA00023136"/>
    </source>
</evidence>
<evidence type="ECO:0000313" key="8">
    <source>
        <dbReference type="Proteomes" id="UP000199180"/>
    </source>
</evidence>
<reference evidence="7 8" key="1">
    <citation type="submission" date="2016-10" db="EMBL/GenBank/DDBJ databases">
        <authorList>
            <person name="de Groot N.N."/>
        </authorList>
    </citation>
    <scope>NUCLEOTIDE SEQUENCE [LARGE SCALE GENOMIC DNA]</scope>
    <source>
        <strain evidence="7 8">DSM 17862</strain>
    </source>
</reference>
<accession>A0A1I0HSN4</accession>
<sequence>MEFIGTIVTLIDSRILQIASQTFTRLAEILTGGLEILAVLLIVLYGINVLFRFTEFSFPQLIGIMIRIGAIYMFLFSWDNFNVIYSAGTSLFDTVGNTVRDFVAGPASDNSGDAATDMFQSLAEVIDLVVNGNSVLVRALVGAFLFVVLGILAVVYILVVAYAKLLLAVLISIAPLMGFFLLFTRTRSMFEAWLAAVFGYLIYPIAIGAVIGIIAGLLLHITVEIDANTSLLSVLGFITVAGLGIKMLSDVPSIASSLTGQFNLGTMSGAASAAVNPMGAVRSRARSFATGYLTGRTPMMQARATDKAYANYGMAARGVSPERGRAMQVKFSEIDRLRKASK</sequence>
<dbReference type="GO" id="GO:0030255">
    <property type="term" value="P:protein secretion by the type IV secretion system"/>
    <property type="evidence" value="ECO:0007669"/>
    <property type="project" value="InterPro"/>
</dbReference>
<evidence type="ECO:0000256" key="6">
    <source>
        <dbReference type="SAM" id="Phobius"/>
    </source>
</evidence>
<dbReference type="InterPro" id="IPR007688">
    <property type="entry name" value="Conjugal_tfr_TrbL/VirB6"/>
</dbReference>
<evidence type="ECO:0000256" key="1">
    <source>
        <dbReference type="ARBA" id="ARBA00004141"/>
    </source>
</evidence>
<dbReference type="GO" id="GO:0016020">
    <property type="term" value="C:membrane"/>
    <property type="evidence" value="ECO:0007669"/>
    <property type="project" value="UniProtKB-SubCell"/>
</dbReference>
<proteinExistence type="inferred from homology"/>
<dbReference type="EMBL" id="FOHO01000012">
    <property type="protein sequence ID" value="SET86173.1"/>
    <property type="molecule type" value="Genomic_DNA"/>
</dbReference>
<comment type="similarity">
    <text evidence="2">Belongs to the TrbL/VirB6 family.</text>
</comment>
<evidence type="ECO:0000256" key="3">
    <source>
        <dbReference type="ARBA" id="ARBA00022692"/>
    </source>
</evidence>
<feature type="transmembrane region" description="Helical" evidence="6">
    <location>
        <begin position="135"/>
        <end position="158"/>
    </location>
</feature>
<keyword evidence="5 6" id="KW-0472">Membrane</keyword>
<dbReference type="STRING" id="364199.SAMN04489858_11268"/>
<feature type="transmembrane region" description="Helical" evidence="6">
    <location>
        <begin position="58"/>
        <end position="78"/>
    </location>
</feature>
<evidence type="ECO:0000313" key="7">
    <source>
        <dbReference type="EMBL" id="SET86173.1"/>
    </source>
</evidence>
<evidence type="ECO:0000256" key="2">
    <source>
        <dbReference type="ARBA" id="ARBA00007802"/>
    </source>
</evidence>
<feature type="transmembrane region" description="Helical" evidence="6">
    <location>
        <begin position="231"/>
        <end position="249"/>
    </location>
</feature>
<name>A0A1I0HSN4_9RHOB</name>
<keyword evidence="4 6" id="KW-1133">Transmembrane helix</keyword>
<comment type="subcellular location">
    <subcellularLocation>
        <location evidence="1">Membrane</location>
        <topology evidence="1">Multi-pass membrane protein</topology>
    </subcellularLocation>
</comment>
<feature type="transmembrane region" description="Helical" evidence="6">
    <location>
        <begin position="165"/>
        <end position="183"/>
    </location>
</feature>
<dbReference type="AlphaFoldDB" id="A0A1I0HSN4"/>
<gene>
    <name evidence="7" type="ORF">SAMN04489858_11268</name>
</gene>
<dbReference type="OrthoDB" id="8101026at2"/>
<feature type="transmembrane region" description="Helical" evidence="6">
    <location>
        <begin position="195"/>
        <end position="219"/>
    </location>
</feature>
<keyword evidence="3 6" id="KW-0812">Transmembrane</keyword>